<gene>
    <name evidence="1" type="ORF">SVIM_LOCUS336687</name>
</gene>
<dbReference type="Gene3D" id="3.60.15.10">
    <property type="entry name" value="Ribonuclease Z/Hydroxyacylglutathione hydrolase-like"/>
    <property type="match status" value="1"/>
</dbReference>
<dbReference type="PANTHER" id="PTHR23240">
    <property type="entry name" value="DNA CROSS-LINK REPAIR PROTEIN PSO2/SNM1-RELATED"/>
    <property type="match status" value="1"/>
</dbReference>
<reference evidence="1" key="1">
    <citation type="submission" date="2019-03" db="EMBL/GenBank/DDBJ databases">
        <authorList>
            <person name="Mank J."/>
            <person name="Almeida P."/>
        </authorList>
    </citation>
    <scope>NUCLEOTIDE SEQUENCE</scope>
    <source>
        <strain evidence="1">78183</strain>
    </source>
</reference>
<dbReference type="GO" id="GO:0003684">
    <property type="term" value="F:damaged DNA binding"/>
    <property type="evidence" value="ECO:0007669"/>
    <property type="project" value="TreeGrafter"/>
</dbReference>
<dbReference type="GO" id="GO:0006303">
    <property type="term" value="P:double-strand break repair via nonhomologous end joining"/>
    <property type="evidence" value="ECO:0007669"/>
    <property type="project" value="TreeGrafter"/>
</dbReference>
<name>A0A6N2M8M8_SALVM</name>
<dbReference type="CDD" id="cd16273">
    <property type="entry name" value="SNM1A-1C-like_MBL-fold"/>
    <property type="match status" value="1"/>
</dbReference>
<dbReference type="PANTHER" id="PTHR23240:SF36">
    <property type="entry name" value="DNA CROSS-LINK REPAIR PROTEIN SNM1"/>
    <property type="match status" value="1"/>
</dbReference>
<proteinExistence type="predicted"/>
<evidence type="ECO:0008006" key="2">
    <source>
        <dbReference type="Google" id="ProtNLM"/>
    </source>
</evidence>
<sequence length="140" mass="15950">MAESVSKRLPLLRSITGPRACPFYKRIPDTGFSVDAFRYGPIPGCSAYFLTHFHYDHYGGLTKGWSHGPVYCTPLTARLLTICLSLNSLYIHPLELDKEYVIQGVKVTLLEANHCPGAALLHFRLHDWDLLFAHWRFQGF</sequence>
<dbReference type="AlphaFoldDB" id="A0A6N2M8M8"/>
<protein>
    <recommendedName>
        <fullName evidence="2">Metallo-beta-lactamase domain-containing protein</fullName>
    </recommendedName>
</protein>
<dbReference type="SUPFAM" id="SSF56281">
    <property type="entry name" value="Metallo-hydrolase/oxidoreductase"/>
    <property type="match status" value="1"/>
</dbReference>
<dbReference type="GO" id="GO:0035312">
    <property type="term" value="F:5'-3' DNA exonuclease activity"/>
    <property type="evidence" value="ECO:0007669"/>
    <property type="project" value="TreeGrafter"/>
</dbReference>
<evidence type="ECO:0000313" key="1">
    <source>
        <dbReference type="EMBL" id="VFU50488.1"/>
    </source>
</evidence>
<organism evidence="1">
    <name type="scientific">Salix viminalis</name>
    <name type="common">Common osier</name>
    <name type="synonym">Basket willow</name>
    <dbReference type="NCBI Taxonomy" id="40686"/>
    <lineage>
        <taxon>Eukaryota</taxon>
        <taxon>Viridiplantae</taxon>
        <taxon>Streptophyta</taxon>
        <taxon>Embryophyta</taxon>
        <taxon>Tracheophyta</taxon>
        <taxon>Spermatophyta</taxon>
        <taxon>Magnoliopsida</taxon>
        <taxon>eudicotyledons</taxon>
        <taxon>Gunneridae</taxon>
        <taxon>Pentapetalae</taxon>
        <taxon>rosids</taxon>
        <taxon>fabids</taxon>
        <taxon>Malpighiales</taxon>
        <taxon>Salicaceae</taxon>
        <taxon>Saliceae</taxon>
        <taxon>Salix</taxon>
    </lineage>
</organism>
<accession>A0A6N2M8M8</accession>
<dbReference type="EMBL" id="CAADRP010001730">
    <property type="protein sequence ID" value="VFU50488.1"/>
    <property type="molecule type" value="Genomic_DNA"/>
</dbReference>
<dbReference type="InterPro" id="IPR036866">
    <property type="entry name" value="RibonucZ/Hydroxyglut_hydro"/>
</dbReference>
<dbReference type="GO" id="GO:0036297">
    <property type="term" value="P:interstrand cross-link repair"/>
    <property type="evidence" value="ECO:0007669"/>
    <property type="project" value="TreeGrafter"/>
</dbReference>